<dbReference type="Gene3D" id="3.40.50.2300">
    <property type="match status" value="2"/>
</dbReference>
<dbReference type="RefSeq" id="WP_008733613.1">
    <property type="nucleotide sequence ID" value="NZ_AKFT01000211.1"/>
</dbReference>
<gene>
    <name evidence="5" type="ORF">HMPREF1318_1382</name>
</gene>
<sequence length="343" mass="36639">MPSSPTSRDVAYAAGVSQSTVSYVLSGKRFVAPKTRARVHEAMRALGYRPHASARALKSNRSRILGLIVPYHRCTDAPGQYRYIVSLAAACRRHGYELLVISGEEGVEGMRRLTESALCDGILIMDVLDRDPRVEAARESRIPSVFIGFSHDADGVVATDTDFEAIGSGCAQRLHDAGHRRALVINPTSEHIMPMGFLHRFTQALDDRASALGLALESLEVARDFRSMRAALDDYLAGASPADAFIAAPATSIDDAINVLTSSGRTPGVDISIIGAGGSGDSPHTSVDYTHYDSDVSRVTGTAVGLLVEQLEGILPLAGREPERIAPVFHPGASLRARRPSPG</sequence>
<keyword evidence="3" id="KW-0804">Transcription</keyword>
<evidence type="ECO:0000256" key="2">
    <source>
        <dbReference type="ARBA" id="ARBA00023125"/>
    </source>
</evidence>
<evidence type="ECO:0000313" key="5">
    <source>
        <dbReference type="EMBL" id="EJF36994.1"/>
    </source>
</evidence>
<evidence type="ECO:0000313" key="6">
    <source>
        <dbReference type="Proteomes" id="UP000002941"/>
    </source>
</evidence>
<dbReference type="EMBL" id="AKFT01000211">
    <property type="protein sequence ID" value="EJF36994.1"/>
    <property type="molecule type" value="Genomic_DNA"/>
</dbReference>
<protein>
    <submittedName>
        <fullName evidence="5">Transcriptional regulator, LacI family</fullName>
    </submittedName>
</protein>
<dbReference type="GO" id="GO:0000976">
    <property type="term" value="F:transcription cis-regulatory region binding"/>
    <property type="evidence" value="ECO:0007669"/>
    <property type="project" value="TreeGrafter"/>
</dbReference>
<dbReference type="Pfam" id="PF00356">
    <property type="entry name" value="LacI"/>
    <property type="match status" value="1"/>
</dbReference>
<accession>J0MRW1</accession>
<reference evidence="5 6" key="1">
    <citation type="submission" date="2012-05" db="EMBL/GenBank/DDBJ databases">
        <authorList>
            <person name="Harkins D.M."/>
            <person name="Madupu R."/>
            <person name="Durkin A.S."/>
            <person name="Torralba M."/>
            <person name="Methe B."/>
            <person name="Sutton G.G."/>
            <person name="Nelson K.E."/>
        </authorList>
    </citation>
    <scope>NUCLEOTIDE SEQUENCE [LARGE SCALE GENOMIC DNA]</scope>
    <source>
        <strain evidence="5 6">F0489</strain>
    </source>
</reference>
<keyword evidence="1" id="KW-0805">Transcription regulation</keyword>
<evidence type="ECO:0000259" key="4">
    <source>
        <dbReference type="PROSITE" id="PS50932"/>
    </source>
</evidence>
<evidence type="ECO:0000256" key="1">
    <source>
        <dbReference type="ARBA" id="ARBA00023015"/>
    </source>
</evidence>
<name>J0MRW1_9ACTO</name>
<dbReference type="OrthoDB" id="252678at2"/>
<dbReference type="CDD" id="cd01392">
    <property type="entry name" value="HTH_LacI"/>
    <property type="match status" value="1"/>
</dbReference>
<dbReference type="PANTHER" id="PTHR30146">
    <property type="entry name" value="LACI-RELATED TRANSCRIPTIONAL REPRESSOR"/>
    <property type="match status" value="1"/>
</dbReference>
<keyword evidence="2" id="KW-0238">DNA-binding</keyword>
<dbReference type="PATRIC" id="fig|1125718.3.peg.2664"/>
<proteinExistence type="predicted"/>
<dbReference type="eggNOG" id="COG1609">
    <property type="taxonomic scope" value="Bacteria"/>
</dbReference>
<dbReference type="SMART" id="SM00354">
    <property type="entry name" value="HTH_LACI"/>
    <property type="match status" value="1"/>
</dbReference>
<comment type="caution">
    <text evidence="5">The sequence shown here is derived from an EMBL/GenBank/DDBJ whole genome shotgun (WGS) entry which is preliminary data.</text>
</comment>
<dbReference type="Proteomes" id="UP000002941">
    <property type="component" value="Unassembled WGS sequence"/>
</dbReference>
<dbReference type="InterPro" id="IPR046335">
    <property type="entry name" value="LacI/GalR-like_sensor"/>
</dbReference>
<keyword evidence="6" id="KW-1185">Reference proteome</keyword>
<dbReference type="InterPro" id="IPR000843">
    <property type="entry name" value="HTH_LacI"/>
</dbReference>
<dbReference type="Gene3D" id="1.10.260.40">
    <property type="entry name" value="lambda repressor-like DNA-binding domains"/>
    <property type="match status" value="1"/>
</dbReference>
<feature type="domain" description="HTH lacI-type" evidence="4">
    <location>
        <begin position="5"/>
        <end position="59"/>
    </location>
</feature>
<dbReference type="SUPFAM" id="SSF53822">
    <property type="entry name" value="Periplasmic binding protein-like I"/>
    <property type="match status" value="1"/>
</dbReference>
<organism evidence="5 6">
    <name type="scientific">Actinomyces massiliensis F0489</name>
    <dbReference type="NCBI Taxonomy" id="1125718"/>
    <lineage>
        <taxon>Bacteria</taxon>
        <taxon>Bacillati</taxon>
        <taxon>Actinomycetota</taxon>
        <taxon>Actinomycetes</taxon>
        <taxon>Actinomycetales</taxon>
        <taxon>Actinomycetaceae</taxon>
        <taxon>Actinomyces</taxon>
    </lineage>
</organism>
<dbReference type="SUPFAM" id="SSF47413">
    <property type="entry name" value="lambda repressor-like DNA-binding domains"/>
    <property type="match status" value="1"/>
</dbReference>
<dbReference type="InterPro" id="IPR028082">
    <property type="entry name" value="Peripla_BP_I"/>
</dbReference>
<dbReference type="Pfam" id="PF13377">
    <property type="entry name" value="Peripla_BP_3"/>
    <property type="match status" value="1"/>
</dbReference>
<dbReference type="GO" id="GO:0003700">
    <property type="term" value="F:DNA-binding transcription factor activity"/>
    <property type="evidence" value="ECO:0007669"/>
    <property type="project" value="TreeGrafter"/>
</dbReference>
<dbReference type="PANTHER" id="PTHR30146:SF153">
    <property type="entry name" value="LACTOSE OPERON REPRESSOR"/>
    <property type="match status" value="1"/>
</dbReference>
<dbReference type="PROSITE" id="PS50932">
    <property type="entry name" value="HTH_LACI_2"/>
    <property type="match status" value="1"/>
</dbReference>
<dbReference type="InterPro" id="IPR010982">
    <property type="entry name" value="Lambda_DNA-bd_dom_sf"/>
</dbReference>
<evidence type="ECO:0000256" key="3">
    <source>
        <dbReference type="ARBA" id="ARBA00023163"/>
    </source>
</evidence>
<dbReference type="AlphaFoldDB" id="J0MRW1"/>